<evidence type="ECO:0000313" key="2">
    <source>
        <dbReference type="Proteomes" id="UP000436088"/>
    </source>
</evidence>
<gene>
    <name evidence="1" type="ORF">F3Y22_tig00000477pilonHSYRG00362</name>
</gene>
<dbReference type="Proteomes" id="UP000436088">
    <property type="component" value="Unassembled WGS sequence"/>
</dbReference>
<proteinExistence type="predicted"/>
<dbReference type="AlphaFoldDB" id="A0A6A3D053"/>
<name>A0A6A3D053_HIBSY</name>
<organism evidence="1 2">
    <name type="scientific">Hibiscus syriacus</name>
    <name type="common">Rose of Sharon</name>
    <dbReference type="NCBI Taxonomy" id="106335"/>
    <lineage>
        <taxon>Eukaryota</taxon>
        <taxon>Viridiplantae</taxon>
        <taxon>Streptophyta</taxon>
        <taxon>Embryophyta</taxon>
        <taxon>Tracheophyta</taxon>
        <taxon>Spermatophyta</taxon>
        <taxon>Magnoliopsida</taxon>
        <taxon>eudicotyledons</taxon>
        <taxon>Gunneridae</taxon>
        <taxon>Pentapetalae</taxon>
        <taxon>rosids</taxon>
        <taxon>malvids</taxon>
        <taxon>Malvales</taxon>
        <taxon>Malvaceae</taxon>
        <taxon>Malvoideae</taxon>
        <taxon>Hibiscus</taxon>
    </lineage>
</organism>
<keyword evidence="2" id="KW-1185">Reference proteome</keyword>
<sequence>MDSCTRSKEKLAFAQVCVKIAVDLRVPRLVHVQLSNGFVASIAVEIPWLLQRCTHCCLFGHGDRFYDKLTPQDEGINVISHEHVGDVLPTGLGVVGDCVNSGIKGKAALQGEEISIINYMDVAYIDVITNQFDVLAPTGGDNNPKRVREAMKGVATPMANLKNVKRNTRGGK</sequence>
<protein>
    <submittedName>
        <fullName evidence="1">Uncharacterized protein</fullName>
    </submittedName>
</protein>
<evidence type="ECO:0000313" key="1">
    <source>
        <dbReference type="EMBL" id="KAE8735073.1"/>
    </source>
</evidence>
<reference evidence="1" key="1">
    <citation type="submission" date="2019-09" db="EMBL/GenBank/DDBJ databases">
        <title>Draft genome information of white flower Hibiscus syriacus.</title>
        <authorList>
            <person name="Kim Y.-M."/>
        </authorList>
    </citation>
    <scope>NUCLEOTIDE SEQUENCE [LARGE SCALE GENOMIC DNA]</scope>
    <source>
        <strain evidence="1">YM2019G1</strain>
    </source>
</reference>
<comment type="caution">
    <text evidence="1">The sequence shown here is derived from an EMBL/GenBank/DDBJ whole genome shotgun (WGS) entry which is preliminary data.</text>
</comment>
<dbReference type="EMBL" id="VEPZ02000039">
    <property type="protein sequence ID" value="KAE8735073.1"/>
    <property type="molecule type" value="Genomic_DNA"/>
</dbReference>
<accession>A0A6A3D053</accession>